<evidence type="ECO:0000313" key="2">
    <source>
        <dbReference type="EMBL" id="VVP89827.1"/>
    </source>
</evidence>
<dbReference type="Pfam" id="PF20178">
    <property type="entry name" value="ToxA_N"/>
    <property type="match status" value="1"/>
</dbReference>
<name>A0A5E7SW07_PSEFL</name>
<dbReference type="AlphaFoldDB" id="A0A5E7SW07"/>
<accession>A0A5E7SW07</accession>
<dbReference type="InterPro" id="IPR046673">
    <property type="entry name" value="ToxA_N"/>
</dbReference>
<dbReference type="EMBL" id="CABVJG010000003">
    <property type="protein sequence ID" value="VVP89827.1"/>
    <property type="molecule type" value="Genomic_DNA"/>
</dbReference>
<protein>
    <recommendedName>
        <fullName evidence="1">Dermonecrotic toxin N-terminal domain-containing protein</fullName>
    </recommendedName>
</protein>
<reference evidence="2 3" key="1">
    <citation type="submission" date="2019-09" db="EMBL/GenBank/DDBJ databases">
        <authorList>
            <person name="Chandra G."/>
            <person name="Truman W A."/>
        </authorList>
    </citation>
    <scope>NUCLEOTIDE SEQUENCE [LARGE SCALE GENOMIC DNA]</scope>
    <source>
        <strain evidence="2">PS925</strain>
    </source>
</reference>
<proteinExistence type="predicted"/>
<organism evidence="2 3">
    <name type="scientific">Pseudomonas fluorescens</name>
    <dbReference type="NCBI Taxonomy" id="294"/>
    <lineage>
        <taxon>Bacteria</taxon>
        <taxon>Pseudomonadati</taxon>
        <taxon>Pseudomonadota</taxon>
        <taxon>Gammaproteobacteria</taxon>
        <taxon>Pseudomonadales</taxon>
        <taxon>Pseudomonadaceae</taxon>
        <taxon>Pseudomonas</taxon>
    </lineage>
</organism>
<feature type="domain" description="Dermonecrotic toxin N-terminal" evidence="1">
    <location>
        <begin position="59"/>
        <end position="309"/>
    </location>
</feature>
<gene>
    <name evidence="2" type="ORF">PS925_01279</name>
</gene>
<dbReference type="RefSeq" id="WP_150793058.1">
    <property type="nucleotide sequence ID" value="NZ_CABVJG010000003.1"/>
</dbReference>
<sequence>MPPSTTDTPVKIKHLHTAKTIEHYLSEKLANADKRKITEYRETLEQAHPYQVFFDNLLAPLKTPDDFCRQRLQEALQNKYNSQLNPQDLIRLQPRHSVSKAMPLYTLLDAAMLNFTDIETAAHYFSDDSETLTDAQDIPTEGSTNTRIGARQFAALSRMLDLGVQYQNYISRTFNVSSVKLNGLRLAKLNMKLAAYGKYFSNDIHQSLWFMLKNLSRGSADIANGDNFNNAPLQLYSVQLFGKYLVDAVLITCRLTDQSTQNRYLIYVPNDTGPGFYLNPDEDNCRITLAVELLGQSSLRKVFASRLPKTDQNGFLTSNLSSISFIDDITFHPLKQRLFEYIASRHLDTFLADAKQCAVPVADISSSNHQQRREPPELQQRRMLCETLTDDFSRRLRTCATDALISEVFAGVEGWTSAEKLHAIHQLLDLKEKASLAGDGEPTAAL</sequence>
<dbReference type="Proteomes" id="UP000412311">
    <property type="component" value="Unassembled WGS sequence"/>
</dbReference>
<evidence type="ECO:0000259" key="1">
    <source>
        <dbReference type="Pfam" id="PF20178"/>
    </source>
</evidence>
<evidence type="ECO:0000313" key="3">
    <source>
        <dbReference type="Proteomes" id="UP000412311"/>
    </source>
</evidence>